<feature type="compositionally biased region" description="Basic and acidic residues" evidence="6">
    <location>
        <begin position="621"/>
        <end position="643"/>
    </location>
</feature>
<dbReference type="SMART" id="SM00386">
    <property type="entry name" value="HAT"/>
    <property type="match status" value="8"/>
</dbReference>
<evidence type="ECO:0000313" key="7">
    <source>
        <dbReference type="EMBL" id="CAB3983959.1"/>
    </source>
</evidence>
<accession>A0A7D9HJ48</accession>
<dbReference type="InterPro" id="IPR003107">
    <property type="entry name" value="HAT"/>
</dbReference>
<keyword evidence="5" id="KW-0539">Nucleus</keyword>
<evidence type="ECO:0000313" key="8">
    <source>
        <dbReference type="Proteomes" id="UP001152795"/>
    </source>
</evidence>
<dbReference type="AlphaFoldDB" id="A0A7D9HJ48"/>
<dbReference type="OrthoDB" id="6770331at2759"/>
<evidence type="ECO:0000256" key="1">
    <source>
        <dbReference type="ARBA" id="ARBA00004123"/>
    </source>
</evidence>
<evidence type="ECO:0000256" key="4">
    <source>
        <dbReference type="ARBA" id="ARBA00023187"/>
    </source>
</evidence>
<dbReference type="GO" id="GO:0006397">
    <property type="term" value="P:mRNA processing"/>
    <property type="evidence" value="ECO:0007669"/>
    <property type="project" value="UniProtKB-KW"/>
</dbReference>
<keyword evidence="8" id="KW-1185">Reference proteome</keyword>
<keyword evidence="3" id="KW-0677">Repeat</keyword>
<evidence type="ECO:0000256" key="3">
    <source>
        <dbReference type="ARBA" id="ARBA00022737"/>
    </source>
</evidence>
<dbReference type="FunFam" id="1.25.40.10:FF:000098">
    <property type="entry name" value="Squamous cell carcinoma antigen recognized by T-cells 3"/>
    <property type="match status" value="1"/>
</dbReference>
<dbReference type="Pfam" id="PF00076">
    <property type="entry name" value="RRM_1"/>
    <property type="match status" value="2"/>
</dbReference>
<dbReference type="InterPro" id="IPR035979">
    <property type="entry name" value="RBD_domain_sf"/>
</dbReference>
<dbReference type="InterPro" id="IPR012677">
    <property type="entry name" value="Nucleotide-bd_a/b_plait_sf"/>
</dbReference>
<feature type="compositionally biased region" description="Acidic residues" evidence="6">
    <location>
        <begin position="26"/>
        <end position="50"/>
    </location>
</feature>
<dbReference type="PANTHER" id="PTHR17204">
    <property type="entry name" value="PRE-MRNA PROCESSING PROTEIN PRP39-RELATED"/>
    <property type="match status" value="1"/>
</dbReference>
<dbReference type="Gene3D" id="1.25.40.10">
    <property type="entry name" value="Tetratricopeptide repeat domain"/>
    <property type="match status" value="2"/>
</dbReference>
<feature type="compositionally biased region" description="Basic and acidic residues" evidence="6">
    <location>
        <begin position="581"/>
        <end position="590"/>
    </location>
</feature>
<sequence>MADDEMDFSTNEQQKECSSNTNVAESDQEEKMDENLDDSDDSSDSEEAESAEVTALRQFLESSPFHYESHLKLIQALRDIGDLDKTRQARETMSKMFPLTAELWLEWIQDEMPLACITEQKAYIRDLFEKAVKDYQSVKLWTEYCQYVLDNMEGEDGLKDARDVFERAITSVGLHLTEGVSVWDGYREFEMTLYDSYQTMAEGSDSPQVQQKLEQQKDVVKTIFRREISVPLIGMQAVFREYEEWLGDEKMLEYVTRGFARAETKLEDCLPYEEALTSASSPRLEEYRSYIAYEMKENDLARVQCLYERAMVENCLNSEFWMEYTNYMDTKLNIADVVLPVHERAVRNCTWVVALWCNYMKAMERTARGHEKVQEIFERGLSAVLSNPNDSVSLWCCFLEYLRRRVEDWKQESKEREELMKAFGDATEYLDTNYGKNADTQALIIRYKAYIEATKLDNVTGAKKIWDSVMSSHTREAEFWLEYIRLLRQVNDSNGCRKVFIRAIQTSNDNPELLCELYLKFEKEEGSLSDLDTAVTKCSARLKRALEQKTREYEKAESARLAEEEANAKKEQHKAQKRAQKKAEIKSKMEKTKRKHEKDDERDKEGGEPEPKRPFVSTEEQSTKSKEQDVKETSTEKIHDRSKDPQTVFVSNLLFTVDEEQLKSTFSPLGEIEEIRLVKNLQGTSRGYAYVQFKNESSVSAALAIDRQELRGRPMYVSRCVDKTRNPTTFKFPTTLDKCTVFVTNLPFEIKSADIEDVFKVHGKVKEVRLVTNRSGKSKGYAYIEYEDE</sequence>
<evidence type="ECO:0000256" key="6">
    <source>
        <dbReference type="SAM" id="MobiDB-lite"/>
    </source>
</evidence>
<feature type="region of interest" description="Disordered" evidence="6">
    <location>
        <begin position="549"/>
        <end position="643"/>
    </location>
</feature>
<dbReference type="GO" id="GO:0003723">
    <property type="term" value="F:RNA binding"/>
    <property type="evidence" value="ECO:0007669"/>
    <property type="project" value="UniProtKB-UniRule"/>
</dbReference>
<organism evidence="7 8">
    <name type="scientific">Paramuricea clavata</name>
    <name type="common">Red gorgonian</name>
    <name type="synonym">Violescent sea-whip</name>
    <dbReference type="NCBI Taxonomy" id="317549"/>
    <lineage>
        <taxon>Eukaryota</taxon>
        <taxon>Metazoa</taxon>
        <taxon>Cnidaria</taxon>
        <taxon>Anthozoa</taxon>
        <taxon>Octocorallia</taxon>
        <taxon>Malacalcyonacea</taxon>
        <taxon>Plexauridae</taxon>
        <taxon>Paramuricea</taxon>
    </lineage>
</organism>
<feature type="compositionally biased region" description="Polar residues" evidence="6">
    <location>
        <begin position="8"/>
        <end position="25"/>
    </location>
</feature>
<feature type="non-terminal residue" evidence="7">
    <location>
        <position position="1"/>
    </location>
</feature>
<dbReference type="Proteomes" id="UP001152795">
    <property type="component" value="Unassembled WGS sequence"/>
</dbReference>
<dbReference type="PROSITE" id="PS50102">
    <property type="entry name" value="RRM"/>
    <property type="match status" value="2"/>
</dbReference>
<dbReference type="SMART" id="SM00360">
    <property type="entry name" value="RRM"/>
    <property type="match status" value="2"/>
</dbReference>
<feature type="compositionally biased region" description="Basic and acidic residues" evidence="6">
    <location>
        <begin position="597"/>
        <end position="613"/>
    </location>
</feature>
<dbReference type="Pfam" id="PF05843">
    <property type="entry name" value="Suf"/>
    <property type="match status" value="2"/>
</dbReference>
<dbReference type="CDD" id="cd12391">
    <property type="entry name" value="RRM1_SART3"/>
    <property type="match status" value="1"/>
</dbReference>
<protein>
    <submittedName>
        <fullName evidence="7">Squamous cell carcinoma antigen recognized by T-cells 3</fullName>
    </submittedName>
</protein>
<evidence type="ECO:0000256" key="5">
    <source>
        <dbReference type="ARBA" id="ARBA00023242"/>
    </source>
</evidence>
<gene>
    <name evidence="7" type="ORF">PACLA_8A041050</name>
</gene>
<dbReference type="GO" id="GO:0008380">
    <property type="term" value="P:RNA splicing"/>
    <property type="evidence" value="ECO:0007669"/>
    <property type="project" value="UniProtKB-KW"/>
</dbReference>
<dbReference type="InterPro" id="IPR034217">
    <property type="entry name" value="SART3_RRM1"/>
</dbReference>
<evidence type="ECO:0000256" key="2">
    <source>
        <dbReference type="ARBA" id="ARBA00022664"/>
    </source>
</evidence>
<dbReference type="EMBL" id="CACRXK020000680">
    <property type="protein sequence ID" value="CAB3983959.1"/>
    <property type="molecule type" value="Genomic_DNA"/>
</dbReference>
<keyword evidence="2" id="KW-0507">mRNA processing</keyword>
<dbReference type="PANTHER" id="PTHR17204:SF25">
    <property type="entry name" value="RRM DOMAIN-CONTAINING PROTEIN"/>
    <property type="match status" value="1"/>
</dbReference>
<dbReference type="Pfam" id="PF23241">
    <property type="entry name" value="HAT_PRP39_C"/>
    <property type="match status" value="1"/>
</dbReference>
<dbReference type="InterPro" id="IPR000504">
    <property type="entry name" value="RRM_dom"/>
</dbReference>
<dbReference type="GO" id="GO:0005634">
    <property type="term" value="C:nucleus"/>
    <property type="evidence" value="ECO:0007669"/>
    <property type="project" value="UniProtKB-SubCell"/>
</dbReference>
<dbReference type="SUPFAM" id="SSF48452">
    <property type="entry name" value="TPR-like"/>
    <property type="match status" value="1"/>
</dbReference>
<proteinExistence type="predicted"/>
<dbReference type="Gene3D" id="3.30.70.330">
    <property type="match status" value="2"/>
</dbReference>
<dbReference type="InterPro" id="IPR008847">
    <property type="entry name" value="Suf"/>
</dbReference>
<comment type="subcellular location">
    <subcellularLocation>
        <location evidence="1">Nucleus</location>
    </subcellularLocation>
</comment>
<comment type="caution">
    <text evidence="7">The sequence shown here is derived from an EMBL/GenBank/DDBJ whole genome shotgun (WGS) entry which is preliminary data.</text>
</comment>
<dbReference type="InterPro" id="IPR059164">
    <property type="entry name" value="HAT_PRP39_C"/>
</dbReference>
<name>A0A7D9HJ48_PARCT</name>
<dbReference type="InterPro" id="IPR011990">
    <property type="entry name" value="TPR-like_helical_dom_sf"/>
</dbReference>
<feature type="compositionally biased region" description="Basic and acidic residues" evidence="6">
    <location>
        <begin position="549"/>
        <end position="574"/>
    </location>
</feature>
<dbReference type="SUPFAM" id="SSF54928">
    <property type="entry name" value="RNA-binding domain, RBD"/>
    <property type="match status" value="2"/>
</dbReference>
<feature type="region of interest" description="Disordered" evidence="6">
    <location>
        <begin position="1"/>
        <end position="51"/>
    </location>
</feature>
<keyword evidence="4" id="KW-0508">mRNA splicing</keyword>
<reference evidence="7" key="1">
    <citation type="submission" date="2020-04" db="EMBL/GenBank/DDBJ databases">
        <authorList>
            <person name="Alioto T."/>
            <person name="Alioto T."/>
            <person name="Gomez Garrido J."/>
        </authorList>
    </citation>
    <scope>NUCLEOTIDE SEQUENCE</scope>
    <source>
        <strain evidence="7">A484AB</strain>
    </source>
</reference>